<evidence type="ECO:0000313" key="1">
    <source>
        <dbReference type="EMBL" id="KAG8076170.1"/>
    </source>
</evidence>
<protein>
    <submittedName>
        <fullName evidence="1">Uncharacterized protein</fullName>
    </submittedName>
</protein>
<proteinExistence type="predicted"/>
<accession>A0A8J5VQA3</accession>
<organism evidence="1 2">
    <name type="scientific">Zizania palustris</name>
    <name type="common">Northern wild rice</name>
    <dbReference type="NCBI Taxonomy" id="103762"/>
    <lineage>
        <taxon>Eukaryota</taxon>
        <taxon>Viridiplantae</taxon>
        <taxon>Streptophyta</taxon>
        <taxon>Embryophyta</taxon>
        <taxon>Tracheophyta</taxon>
        <taxon>Spermatophyta</taxon>
        <taxon>Magnoliopsida</taxon>
        <taxon>Liliopsida</taxon>
        <taxon>Poales</taxon>
        <taxon>Poaceae</taxon>
        <taxon>BOP clade</taxon>
        <taxon>Oryzoideae</taxon>
        <taxon>Oryzeae</taxon>
        <taxon>Zizaniinae</taxon>
        <taxon>Zizania</taxon>
    </lineage>
</organism>
<evidence type="ECO:0000313" key="2">
    <source>
        <dbReference type="Proteomes" id="UP000729402"/>
    </source>
</evidence>
<dbReference type="AlphaFoldDB" id="A0A8J5VQA3"/>
<sequence>MSAASVAGTDLRFLCPSGRTNRSLQLPRWIHRAASIDVSSAVSSVVDRSSSSHTLILIPPTAAMQELEFGARCEIMSVNIIISGTSILKHQCYPSSDEEFNGFTVKEQSY</sequence>
<dbReference type="EMBL" id="JAAALK010000283">
    <property type="protein sequence ID" value="KAG8076170.1"/>
    <property type="molecule type" value="Genomic_DNA"/>
</dbReference>
<gene>
    <name evidence="1" type="ORF">GUJ93_ZPchr0006g40629</name>
</gene>
<dbReference type="Proteomes" id="UP000729402">
    <property type="component" value="Unassembled WGS sequence"/>
</dbReference>
<keyword evidence="2" id="KW-1185">Reference proteome</keyword>
<name>A0A8J5VQA3_ZIZPA</name>
<comment type="caution">
    <text evidence="1">The sequence shown here is derived from an EMBL/GenBank/DDBJ whole genome shotgun (WGS) entry which is preliminary data.</text>
</comment>
<reference evidence="1" key="1">
    <citation type="journal article" date="2021" name="bioRxiv">
        <title>Whole Genome Assembly and Annotation of Northern Wild Rice, Zizania palustris L., Supports a Whole Genome Duplication in the Zizania Genus.</title>
        <authorList>
            <person name="Haas M."/>
            <person name="Kono T."/>
            <person name="Macchietto M."/>
            <person name="Millas R."/>
            <person name="McGilp L."/>
            <person name="Shao M."/>
            <person name="Duquette J."/>
            <person name="Hirsch C.N."/>
            <person name="Kimball J."/>
        </authorList>
    </citation>
    <scope>NUCLEOTIDE SEQUENCE</scope>
    <source>
        <tissue evidence="1">Fresh leaf tissue</tissue>
    </source>
</reference>
<reference evidence="1" key="2">
    <citation type="submission" date="2021-02" db="EMBL/GenBank/DDBJ databases">
        <authorList>
            <person name="Kimball J.A."/>
            <person name="Haas M.W."/>
            <person name="Macchietto M."/>
            <person name="Kono T."/>
            <person name="Duquette J."/>
            <person name="Shao M."/>
        </authorList>
    </citation>
    <scope>NUCLEOTIDE SEQUENCE</scope>
    <source>
        <tissue evidence="1">Fresh leaf tissue</tissue>
    </source>
</reference>